<reference evidence="2" key="1">
    <citation type="journal article" date="2023" name="Hortic. Res.">
        <title>A chromosome-level phased genome enabling allele-level studies in sweet orange: a case study on citrus Huanglongbing tolerance.</title>
        <authorList>
            <person name="Wu B."/>
            <person name="Yu Q."/>
            <person name="Deng Z."/>
            <person name="Duan Y."/>
            <person name="Luo F."/>
            <person name="Gmitter F. Jr."/>
        </authorList>
    </citation>
    <scope>NUCLEOTIDE SEQUENCE [LARGE SCALE GENOMIC DNA]</scope>
    <source>
        <strain evidence="2">cv. Valencia</strain>
    </source>
</reference>
<evidence type="ECO:0000313" key="1">
    <source>
        <dbReference type="EMBL" id="KAH9755000.1"/>
    </source>
</evidence>
<proteinExistence type="predicted"/>
<name>A0ACB8KKK8_CITSI</name>
<organism evidence="1 2">
    <name type="scientific">Citrus sinensis</name>
    <name type="common">Sweet orange</name>
    <name type="synonym">Citrus aurantium var. sinensis</name>
    <dbReference type="NCBI Taxonomy" id="2711"/>
    <lineage>
        <taxon>Eukaryota</taxon>
        <taxon>Viridiplantae</taxon>
        <taxon>Streptophyta</taxon>
        <taxon>Embryophyta</taxon>
        <taxon>Tracheophyta</taxon>
        <taxon>Spermatophyta</taxon>
        <taxon>Magnoliopsida</taxon>
        <taxon>eudicotyledons</taxon>
        <taxon>Gunneridae</taxon>
        <taxon>Pentapetalae</taxon>
        <taxon>rosids</taxon>
        <taxon>malvids</taxon>
        <taxon>Sapindales</taxon>
        <taxon>Rutaceae</taxon>
        <taxon>Aurantioideae</taxon>
        <taxon>Citrus</taxon>
    </lineage>
</organism>
<accession>A0ACB8KKK8</accession>
<gene>
    <name evidence="1" type="ORF">KPL71_015628</name>
</gene>
<dbReference type="Proteomes" id="UP000829398">
    <property type="component" value="Chromosome 5"/>
</dbReference>
<protein>
    <submittedName>
        <fullName evidence="1">Glycoprotein membrane GPI-anchored</fullName>
    </submittedName>
</protein>
<sequence>MAALKLCFVFLSVFFHAAFLLPHLVNCKNDDEDNLLQGINSFRTSLGIPVLTKHKKAACLADEVAEDLENQPCTSINIGVKSPPLSNFNRLVKKCDIDINTTRDGVVLPVCVHDLVPTLVLTNYTHSSYAQYLNNSKFAGAGVGSEDDWMVVVLTTNTAAGIFASGAHQSVVSEIGWKRYVVCLLLGSLVYLV</sequence>
<evidence type="ECO:0000313" key="2">
    <source>
        <dbReference type="Proteomes" id="UP000829398"/>
    </source>
</evidence>
<comment type="caution">
    <text evidence="1">The sequence shown here is derived from an EMBL/GenBank/DDBJ whole genome shotgun (WGS) entry which is preliminary data.</text>
</comment>
<keyword evidence="2" id="KW-1185">Reference proteome</keyword>
<dbReference type="EMBL" id="CM039174">
    <property type="protein sequence ID" value="KAH9755000.1"/>
    <property type="molecule type" value="Genomic_DNA"/>
</dbReference>